<evidence type="ECO:0000313" key="2">
    <source>
        <dbReference type="Proteomes" id="UP000250078"/>
    </source>
</evidence>
<evidence type="ECO:0000313" key="1">
    <source>
        <dbReference type="EMBL" id="OCK87225.1"/>
    </source>
</evidence>
<sequence length="174" mass="19313">PFTMVERRPKAIQLVLVLHTAVDYVYAQGVGIGLVQRAECTTTGIIKNDIIQTEERKYSIKRENFAVENVKTPERALMLALLHALGLACGTIKRRCPKTVQLQKVTILSSSPTIVQIVNHHIKHAPKSLEDVASTNDRSMIKRVVAGVRRLSHHGLEVSIAVFGREDETGETAR</sequence>
<reference evidence="1 2" key="1">
    <citation type="journal article" date="2016" name="Nat. Commun.">
        <title>Ectomycorrhizal ecology is imprinted in the genome of the dominant symbiotic fungus Cenococcum geophilum.</title>
        <authorList>
            <consortium name="DOE Joint Genome Institute"/>
            <person name="Peter M."/>
            <person name="Kohler A."/>
            <person name="Ohm R.A."/>
            <person name="Kuo A."/>
            <person name="Krutzmann J."/>
            <person name="Morin E."/>
            <person name="Arend M."/>
            <person name="Barry K.W."/>
            <person name="Binder M."/>
            <person name="Choi C."/>
            <person name="Clum A."/>
            <person name="Copeland A."/>
            <person name="Grisel N."/>
            <person name="Haridas S."/>
            <person name="Kipfer T."/>
            <person name="LaButti K."/>
            <person name="Lindquist E."/>
            <person name="Lipzen A."/>
            <person name="Maire R."/>
            <person name="Meier B."/>
            <person name="Mihaltcheva S."/>
            <person name="Molinier V."/>
            <person name="Murat C."/>
            <person name="Poggeler S."/>
            <person name="Quandt C.A."/>
            <person name="Sperisen C."/>
            <person name="Tritt A."/>
            <person name="Tisserant E."/>
            <person name="Crous P.W."/>
            <person name="Henrissat B."/>
            <person name="Nehls U."/>
            <person name="Egli S."/>
            <person name="Spatafora J.W."/>
            <person name="Grigoriev I.V."/>
            <person name="Martin F.M."/>
        </authorList>
    </citation>
    <scope>NUCLEOTIDE SEQUENCE [LARGE SCALE GENOMIC DNA]</scope>
    <source>
        <strain evidence="1 2">1.58</strain>
    </source>
</reference>
<dbReference type="EMBL" id="KV748264">
    <property type="protein sequence ID" value="OCK87225.1"/>
    <property type="molecule type" value="Genomic_DNA"/>
</dbReference>
<keyword evidence="2" id="KW-1185">Reference proteome</keyword>
<protein>
    <submittedName>
        <fullName evidence="1">Uncharacterized protein</fullName>
    </submittedName>
</protein>
<proteinExistence type="predicted"/>
<name>A0ACC8ELK2_9PEZI</name>
<feature type="non-terminal residue" evidence="1">
    <location>
        <position position="174"/>
    </location>
</feature>
<organism evidence="1 2">
    <name type="scientific">Cenococcum geophilum 1.58</name>
    <dbReference type="NCBI Taxonomy" id="794803"/>
    <lineage>
        <taxon>Eukaryota</taxon>
        <taxon>Fungi</taxon>
        <taxon>Dikarya</taxon>
        <taxon>Ascomycota</taxon>
        <taxon>Pezizomycotina</taxon>
        <taxon>Dothideomycetes</taxon>
        <taxon>Pleosporomycetidae</taxon>
        <taxon>Gloniales</taxon>
        <taxon>Gloniaceae</taxon>
        <taxon>Cenococcum</taxon>
    </lineage>
</organism>
<feature type="non-terminal residue" evidence="1">
    <location>
        <position position="1"/>
    </location>
</feature>
<dbReference type="Proteomes" id="UP000250078">
    <property type="component" value="Unassembled WGS sequence"/>
</dbReference>
<gene>
    <name evidence="1" type="ORF">K441DRAFT_486719</name>
</gene>
<accession>A0ACC8ELK2</accession>